<protein>
    <submittedName>
        <fullName evidence="1 2">Uncharacterized protein</fullName>
    </submittedName>
</protein>
<reference evidence="1 3" key="1">
    <citation type="journal article" date="2011" name="Nature">
        <title>The Medicago genome provides insight into the evolution of rhizobial symbioses.</title>
        <authorList>
            <person name="Young N.D."/>
            <person name="Debelle F."/>
            <person name="Oldroyd G.E."/>
            <person name="Geurts R."/>
            <person name="Cannon S.B."/>
            <person name="Udvardi M.K."/>
            <person name="Benedito V.A."/>
            <person name="Mayer K.F."/>
            <person name="Gouzy J."/>
            <person name="Schoof H."/>
            <person name="Van de Peer Y."/>
            <person name="Proost S."/>
            <person name="Cook D.R."/>
            <person name="Meyers B.C."/>
            <person name="Spannagl M."/>
            <person name="Cheung F."/>
            <person name="De Mita S."/>
            <person name="Krishnakumar V."/>
            <person name="Gundlach H."/>
            <person name="Zhou S."/>
            <person name="Mudge J."/>
            <person name="Bharti A.K."/>
            <person name="Murray J.D."/>
            <person name="Naoumkina M.A."/>
            <person name="Rosen B."/>
            <person name="Silverstein K.A."/>
            <person name="Tang H."/>
            <person name="Rombauts S."/>
            <person name="Zhao P.X."/>
            <person name="Zhou P."/>
            <person name="Barbe V."/>
            <person name="Bardou P."/>
            <person name="Bechner M."/>
            <person name="Bellec A."/>
            <person name="Berger A."/>
            <person name="Berges H."/>
            <person name="Bidwell S."/>
            <person name="Bisseling T."/>
            <person name="Choisne N."/>
            <person name="Couloux A."/>
            <person name="Denny R."/>
            <person name="Deshpande S."/>
            <person name="Dai X."/>
            <person name="Doyle J.J."/>
            <person name="Dudez A.M."/>
            <person name="Farmer A.D."/>
            <person name="Fouteau S."/>
            <person name="Franken C."/>
            <person name="Gibelin C."/>
            <person name="Gish J."/>
            <person name="Goldstein S."/>
            <person name="Gonzalez A.J."/>
            <person name="Green P.J."/>
            <person name="Hallab A."/>
            <person name="Hartog M."/>
            <person name="Hua A."/>
            <person name="Humphray S.J."/>
            <person name="Jeong D.H."/>
            <person name="Jing Y."/>
            <person name="Jocker A."/>
            <person name="Kenton S.M."/>
            <person name="Kim D.J."/>
            <person name="Klee K."/>
            <person name="Lai H."/>
            <person name="Lang C."/>
            <person name="Lin S."/>
            <person name="Macmil S.L."/>
            <person name="Magdelenat G."/>
            <person name="Matthews L."/>
            <person name="McCorrison J."/>
            <person name="Monaghan E.L."/>
            <person name="Mun J.H."/>
            <person name="Najar F.Z."/>
            <person name="Nicholson C."/>
            <person name="Noirot C."/>
            <person name="O'Bleness M."/>
            <person name="Paule C.R."/>
            <person name="Poulain J."/>
            <person name="Prion F."/>
            <person name="Qin B."/>
            <person name="Qu C."/>
            <person name="Retzel E.F."/>
            <person name="Riddle C."/>
            <person name="Sallet E."/>
            <person name="Samain S."/>
            <person name="Samson N."/>
            <person name="Sanders I."/>
            <person name="Saurat O."/>
            <person name="Scarpelli C."/>
            <person name="Schiex T."/>
            <person name="Segurens B."/>
            <person name="Severin A.J."/>
            <person name="Sherrier D.J."/>
            <person name="Shi R."/>
            <person name="Sims S."/>
            <person name="Singer S.R."/>
            <person name="Sinharoy S."/>
            <person name="Sterck L."/>
            <person name="Viollet A."/>
            <person name="Wang B.B."/>
            <person name="Wang K."/>
            <person name="Wang M."/>
            <person name="Wang X."/>
            <person name="Warfsmann J."/>
            <person name="Weissenbach J."/>
            <person name="White D.D."/>
            <person name="White J.D."/>
            <person name="Wiley G.B."/>
            <person name="Wincker P."/>
            <person name="Xing Y."/>
            <person name="Yang L."/>
            <person name="Yao Z."/>
            <person name="Ying F."/>
            <person name="Zhai J."/>
            <person name="Zhou L."/>
            <person name="Zuber A."/>
            <person name="Denarie J."/>
            <person name="Dixon R.A."/>
            <person name="May G.D."/>
            <person name="Schwartz D.C."/>
            <person name="Rogers J."/>
            <person name="Quetier F."/>
            <person name="Town C.D."/>
            <person name="Roe B.A."/>
        </authorList>
    </citation>
    <scope>NUCLEOTIDE SEQUENCE [LARGE SCALE GENOMIC DNA]</scope>
    <source>
        <strain evidence="1">A17</strain>
        <strain evidence="2 3">cv. Jemalong A17</strain>
    </source>
</reference>
<keyword evidence="3" id="KW-1185">Reference proteome</keyword>
<organism evidence="1 3">
    <name type="scientific">Medicago truncatula</name>
    <name type="common">Barrel medic</name>
    <name type="synonym">Medicago tribuloides</name>
    <dbReference type="NCBI Taxonomy" id="3880"/>
    <lineage>
        <taxon>Eukaryota</taxon>
        <taxon>Viridiplantae</taxon>
        <taxon>Streptophyta</taxon>
        <taxon>Embryophyta</taxon>
        <taxon>Tracheophyta</taxon>
        <taxon>Spermatophyta</taxon>
        <taxon>Magnoliopsida</taxon>
        <taxon>eudicotyledons</taxon>
        <taxon>Gunneridae</taxon>
        <taxon>Pentapetalae</taxon>
        <taxon>rosids</taxon>
        <taxon>fabids</taxon>
        <taxon>Fabales</taxon>
        <taxon>Fabaceae</taxon>
        <taxon>Papilionoideae</taxon>
        <taxon>50 kb inversion clade</taxon>
        <taxon>NPAAA clade</taxon>
        <taxon>Hologalegina</taxon>
        <taxon>IRL clade</taxon>
        <taxon>Trifolieae</taxon>
        <taxon>Medicago</taxon>
    </lineage>
</organism>
<dbReference type="EMBL" id="CM001224">
    <property type="protein sequence ID" value="KEH19000.1"/>
    <property type="molecule type" value="Genomic_DNA"/>
</dbReference>
<dbReference type="HOGENOM" id="CLU_2816329_0_0_1"/>
<sequence length="67" mass="7635">MPKEECINDYGKSSQECNDGVFEIERMFGKCVYETIKANITGIDQREMVSTVLICFHLSLRESKVGL</sequence>
<reference evidence="2" key="3">
    <citation type="submission" date="2015-04" db="UniProtKB">
        <authorList>
            <consortium name="EnsemblPlants"/>
        </authorList>
    </citation>
    <scope>IDENTIFICATION</scope>
    <source>
        <strain evidence="2">cv. Jemalong A17</strain>
    </source>
</reference>
<evidence type="ECO:0000313" key="2">
    <source>
        <dbReference type="EnsemblPlants" id="KEH19000"/>
    </source>
</evidence>
<reference evidence="1 3" key="2">
    <citation type="journal article" date="2014" name="BMC Genomics">
        <title>An improved genome release (version Mt4.0) for the model legume Medicago truncatula.</title>
        <authorList>
            <person name="Tang H."/>
            <person name="Krishnakumar V."/>
            <person name="Bidwell S."/>
            <person name="Rosen B."/>
            <person name="Chan A."/>
            <person name="Zhou S."/>
            <person name="Gentzbittel L."/>
            <person name="Childs K.L."/>
            <person name="Yandell M."/>
            <person name="Gundlach H."/>
            <person name="Mayer K.F."/>
            <person name="Schwartz D.C."/>
            <person name="Town C.D."/>
        </authorList>
    </citation>
    <scope>GENOME REANNOTATION</scope>
    <source>
        <strain evidence="1">A17</strain>
        <strain evidence="2 3">cv. Jemalong A17</strain>
    </source>
</reference>
<accession>A0A072TZM7</accession>
<gene>
    <name evidence="1" type="ordered locus">MTR_8g033100</name>
</gene>
<name>A0A072TZM7_MEDTR</name>
<proteinExistence type="predicted"/>
<dbReference type="AlphaFoldDB" id="A0A072TZM7"/>
<dbReference type="Proteomes" id="UP000002051">
    <property type="component" value="Chromosome 8"/>
</dbReference>
<dbReference type="EnsemblPlants" id="KEH19000">
    <property type="protein sequence ID" value="KEH19000"/>
    <property type="gene ID" value="MTR_8g033100"/>
</dbReference>
<evidence type="ECO:0000313" key="3">
    <source>
        <dbReference type="Proteomes" id="UP000002051"/>
    </source>
</evidence>
<evidence type="ECO:0000313" key="1">
    <source>
        <dbReference type="EMBL" id="KEH19000.1"/>
    </source>
</evidence>